<protein>
    <submittedName>
        <fullName evidence="2">Uncharacterized protein</fullName>
    </submittedName>
</protein>
<proteinExistence type="predicted"/>
<reference evidence="2 3" key="1">
    <citation type="submission" date="2018-02" db="EMBL/GenBank/DDBJ databases">
        <title>Genome sequence of the basidiomycete white-rot fungus Phlebia centrifuga.</title>
        <authorList>
            <person name="Granchi Z."/>
            <person name="Peng M."/>
            <person name="de Vries R.P."/>
            <person name="Hilden K."/>
            <person name="Makela M.R."/>
            <person name="Grigoriev I."/>
            <person name="Riley R."/>
        </authorList>
    </citation>
    <scope>NUCLEOTIDE SEQUENCE [LARGE SCALE GENOMIC DNA]</scope>
    <source>
        <strain evidence="2 3">FBCC195</strain>
    </source>
</reference>
<keyword evidence="1" id="KW-1133">Transmembrane helix</keyword>
<evidence type="ECO:0000256" key="1">
    <source>
        <dbReference type="SAM" id="Phobius"/>
    </source>
</evidence>
<evidence type="ECO:0000313" key="2">
    <source>
        <dbReference type="EMBL" id="PSR81196.1"/>
    </source>
</evidence>
<dbReference type="AlphaFoldDB" id="A0A2R6NZD2"/>
<dbReference type="Proteomes" id="UP000186601">
    <property type="component" value="Unassembled WGS sequence"/>
</dbReference>
<dbReference type="EMBL" id="MLYV02000625">
    <property type="protein sequence ID" value="PSR81196.1"/>
    <property type="molecule type" value="Genomic_DNA"/>
</dbReference>
<organism evidence="2 3">
    <name type="scientific">Hermanssonia centrifuga</name>
    <dbReference type="NCBI Taxonomy" id="98765"/>
    <lineage>
        <taxon>Eukaryota</taxon>
        <taxon>Fungi</taxon>
        <taxon>Dikarya</taxon>
        <taxon>Basidiomycota</taxon>
        <taxon>Agaricomycotina</taxon>
        <taxon>Agaricomycetes</taxon>
        <taxon>Polyporales</taxon>
        <taxon>Meruliaceae</taxon>
        <taxon>Hermanssonia</taxon>
    </lineage>
</organism>
<gene>
    <name evidence="2" type="ORF">PHLCEN_2v6531</name>
</gene>
<sequence>MSVPPTGPVEIVLPALDSTFGALLIGSTLGAAYVSSVFPCMLALLTLLRLGTRLWGVGTLQLYLYDIDSL</sequence>
<comment type="caution">
    <text evidence="2">The sequence shown here is derived from an EMBL/GenBank/DDBJ whole genome shotgun (WGS) entry which is preliminary data.</text>
</comment>
<keyword evidence="1" id="KW-0472">Membrane</keyword>
<keyword evidence="1" id="KW-0812">Transmembrane</keyword>
<accession>A0A2R6NZD2</accession>
<evidence type="ECO:0000313" key="3">
    <source>
        <dbReference type="Proteomes" id="UP000186601"/>
    </source>
</evidence>
<feature type="transmembrane region" description="Helical" evidence="1">
    <location>
        <begin position="20"/>
        <end position="45"/>
    </location>
</feature>
<name>A0A2R6NZD2_9APHY</name>
<keyword evidence="3" id="KW-1185">Reference proteome</keyword>